<feature type="compositionally biased region" description="Basic and acidic residues" evidence="1">
    <location>
        <begin position="1073"/>
        <end position="1104"/>
    </location>
</feature>
<feature type="compositionally biased region" description="Acidic residues" evidence="1">
    <location>
        <begin position="1109"/>
        <end position="1118"/>
    </location>
</feature>
<dbReference type="InterPro" id="IPR002181">
    <property type="entry name" value="Fibrinogen_a/b/g_C_dom"/>
</dbReference>
<sequence length="1378" mass="152078">MVDVLDKVNKFQAVKPMLPMVLKPLVLNPLVLKPLVLKTLVLKTLVLKPLVLKTLVLKTLVLKPLVLKSLTLVLKTLVLKTLVLKPLVLNPLVLKPLVLKTLVLKTLVLKTLVLKTLVLKPLVLKTLVLKTLVLKPLVLKSLVLKTLVLKTLVLKPLVLKTLVLKTLVLKPLVLKTLVLKTLVLKTLVLKPLVLKTLVLKTLVLKPLVLKTLVLKTLVLKPLVLKSLVLKPLVLKTLVQKTLVLKPLVLKSLVLKPLVLKTLVLKTLVLKTLVLKPLVLNPLVLKPLVLKTLVLTQWLHAFSMDSRRNFSMSPTKIRSLVQASRSRLSSPGEEYRNFKCDQGDANYCGDLGPPSQSVPISQAMPPAHELVAGFEESWKAPRRSEHDGQSYGRLDVNHVMIGALLRAAHLGHVLQLGQTLRAGLLQRRLAAGSVEGVIQLHGSGGARDFALGRPTAGQRGGRLTGQRDARRSVVNAGGESGSDSGFVGVFSVSRVSRNVRGWLQDEGRLAGWLRRDDPAIAPLIARSGISSYASSASSTSAAASAAARRSSASVSNTSLSSSASSQAPSSSDSAPSESRSRCRSEPELSMEDEVDAESCRLLFCRLLRCWNSLLTSSTMAENSLSARGRLEPLGGSGGGVCEEVGVGRACGTAPALELEMEAVLAAVGAAAAAEVQQAEHCSICALLTEAPYVELQNSARDGNCWCCCSCKAPSPSMLSIRTELLAGSLPYSSSLSVLSAAIFHGGRWKPTGSLPSRRLGSDRLSWRTCPLLVTISRLSACRANSCISSALMPPLSWPPTKKFTLPSTLSTLMMQLLPMSRMNTWLSETAMLLIQSIGMPRLPAEITLVTSPSRLVTVTTTNRLLRWRWRRSRRSRWSCRLPLLTRRTAVFDRDGGMQWLQTGPSSVEFNSSTMRWLSPLLPARVSSFSQSVASVISLSLPATESCARCICDITVSDHCSMLSRMASKVACTSASCKVNESCMDSQKFVVGLLCCILIQCAKLSSCYEQFCDVERWLTDNDMPVNRLDVSSYAKSRLLVSLQSREKLIKCSFLRAVHKEADLERSFKQSRYRVSKREIKNRQEEKTRRHNRERDEVDKDDRDLSSRGDSQNDDLLDAVDEAGKRSRSPDEWDSNASTERQAQPVEEQSKQQQPEDDCSDIYAKEKTKQRDSASDLSDGVFSTNLGLTKPVQVRCDMRNEGWTYILSRSDGKTDFFRNWTEYRSGFGDPSGEHFLGLDALAEMTSRREYQLWVVLEDWEGLVKHVNYDRFFVFGKQYNYKLIVDRFHGDASVGDSLGSHSNASFSTFDSDNDLVDTKFGGNCAKRFRGGFWYFSCYRANPTGQYYQGGAIPNKKCDGIVWKTWKGPHYSLKSIEMKIKPL</sequence>
<dbReference type="PANTHER" id="PTHR19143">
    <property type="entry name" value="FIBRINOGEN/TENASCIN/ANGIOPOEITIN"/>
    <property type="match status" value="1"/>
</dbReference>
<reference evidence="4" key="1">
    <citation type="submission" date="2016-11" db="UniProtKB">
        <authorList>
            <consortium name="WormBaseParasite"/>
        </authorList>
    </citation>
    <scope>IDENTIFICATION</scope>
</reference>
<dbReference type="InterPro" id="IPR036056">
    <property type="entry name" value="Fibrinogen-like_C"/>
</dbReference>
<name>A0A1I8JDD3_9PLAT</name>
<accession>A0A1I8JDD3</accession>
<dbReference type="Gene3D" id="3.90.215.10">
    <property type="entry name" value="Gamma Fibrinogen, chain A, domain 1"/>
    <property type="match status" value="1"/>
</dbReference>
<dbReference type="WBParaSite" id="maker-uti_cns_0046773-snap-gene-0.2-mRNA-1">
    <property type="protein sequence ID" value="maker-uti_cns_0046773-snap-gene-0.2-mRNA-1"/>
    <property type="gene ID" value="maker-uti_cns_0046773-snap-gene-0.2"/>
</dbReference>
<evidence type="ECO:0000313" key="3">
    <source>
        <dbReference type="Proteomes" id="UP000095280"/>
    </source>
</evidence>
<feature type="region of interest" description="Disordered" evidence="1">
    <location>
        <begin position="553"/>
        <end position="588"/>
    </location>
</feature>
<feature type="compositionally biased region" description="Low complexity" evidence="1">
    <location>
        <begin position="553"/>
        <end position="576"/>
    </location>
</feature>
<feature type="compositionally biased region" description="Basic and acidic residues" evidence="1">
    <location>
        <begin position="1119"/>
        <end position="1128"/>
    </location>
</feature>
<dbReference type="PROSITE" id="PS51406">
    <property type="entry name" value="FIBRINOGEN_C_2"/>
    <property type="match status" value="1"/>
</dbReference>
<proteinExistence type="predicted"/>
<dbReference type="CDD" id="cd00087">
    <property type="entry name" value="FReD"/>
    <property type="match status" value="1"/>
</dbReference>
<feature type="domain" description="Fibrinogen C-terminal" evidence="2">
    <location>
        <begin position="1147"/>
        <end position="1378"/>
    </location>
</feature>
<organism evidence="3 4">
    <name type="scientific">Macrostomum lignano</name>
    <dbReference type="NCBI Taxonomy" id="282301"/>
    <lineage>
        <taxon>Eukaryota</taxon>
        <taxon>Metazoa</taxon>
        <taxon>Spiralia</taxon>
        <taxon>Lophotrochozoa</taxon>
        <taxon>Platyhelminthes</taxon>
        <taxon>Rhabditophora</taxon>
        <taxon>Macrostomorpha</taxon>
        <taxon>Macrostomida</taxon>
        <taxon>Macrostomidae</taxon>
        <taxon>Macrostomum</taxon>
    </lineage>
</organism>
<dbReference type="GO" id="GO:0005615">
    <property type="term" value="C:extracellular space"/>
    <property type="evidence" value="ECO:0007669"/>
    <property type="project" value="TreeGrafter"/>
</dbReference>
<evidence type="ECO:0000259" key="2">
    <source>
        <dbReference type="PROSITE" id="PS51406"/>
    </source>
</evidence>
<dbReference type="Proteomes" id="UP000095280">
    <property type="component" value="Unplaced"/>
</dbReference>
<keyword evidence="3" id="KW-1185">Reference proteome</keyword>
<feature type="region of interest" description="Disordered" evidence="1">
    <location>
        <begin position="447"/>
        <end position="467"/>
    </location>
</feature>
<evidence type="ECO:0000256" key="1">
    <source>
        <dbReference type="SAM" id="MobiDB-lite"/>
    </source>
</evidence>
<protein>
    <submittedName>
        <fullName evidence="4">Fibrinogen C-terminal domain-containing protein</fullName>
    </submittedName>
</protein>
<dbReference type="SMART" id="SM00186">
    <property type="entry name" value="FBG"/>
    <property type="match status" value="1"/>
</dbReference>
<dbReference type="InterPro" id="IPR014716">
    <property type="entry name" value="Fibrinogen_a/b/g_C_1"/>
</dbReference>
<dbReference type="SUPFAM" id="SSF56496">
    <property type="entry name" value="Fibrinogen C-terminal domain-like"/>
    <property type="match status" value="1"/>
</dbReference>
<feature type="region of interest" description="Disordered" evidence="1">
    <location>
        <begin position="1072"/>
        <end position="1155"/>
    </location>
</feature>
<dbReference type="Pfam" id="PF00147">
    <property type="entry name" value="Fibrinogen_C"/>
    <property type="match status" value="1"/>
</dbReference>
<dbReference type="InterPro" id="IPR050373">
    <property type="entry name" value="Fibrinogen_C-term_domain"/>
</dbReference>
<evidence type="ECO:0000313" key="4">
    <source>
        <dbReference type="WBParaSite" id="maker-uti_cns_0046773-snap-gene-0.2-mRNA-1"/>
    </source>
</evidence>